<dbReference type="InterPro" id="IPR036188">
    <property type="entry name" value="FAD/NAD-bd_sf"/>
</dbReference>
<evidence type="ECO:0000256" key="2">
    <source>
        <dbReference type="ARBA" id="ARBA00003717"/>
    </source>
</evidence>
<keyword evidence="6 11" id="KW-0819">tRNA processing</keyword>
<evidence type="ECO:0000256" key="5">
    <source>
        <dbReference type="ARBA" id="ARBA00022630"/>
    </source>
</evidence>
<evidence type="ECO:0000256" key="3">
    <source>
        <dbReference type="ARBA" id="ARBA00007653"/>
    </source>
</evidence>
<dbReference type="SUPFAM" id="SSF51905">
    <property type="entry name" value="FAD/NAD(P)-binding domain"/>
    <property type="match status" value="1"/>
</dbReference>
<comment type="subunit">
    <text evidence="9 11">Homodimer. Heterotetramer of two MnmE and two MnmG subunits.</text>
</comment>
<dbReference type="InterPro" id="IPR040131">
    <property type="entry name" value="MnmG_N"/>
</dbReference>
<dbReference type="NCBIfam" id="TIGR00136">
    <property type="entry name" value="mnmG_gidA"/>
    <property type="match status" value="1"/>
</dbReference>
<organism evidence="13 14">
    <name type="scientific">Sphingobacterium tenebrionis</name>
    <dbReference type="NCBI Taxonomy" id="3111775"/>
    <lineage>
        <taxon>Bacteria</taxon>
        <taxon>Pseudomonadati</taxon>
        <taxon>Bacteroidota</taxon>
        <taxon>Sphingobacteriia</taxon>
        <taxon>Sphingobacteriales</taxon>
        <taxon>Sphingobacteriaceae</taxon>
        <taxon>Sphingobacterium</taxon>
    </lineage>
</organism>
<dbReference type="InterPro" id="IPR026904">
    <property type="entry name" value="MnmG_C"/>
</dbReference>
<dbReference type="Gene3D" id="1.10.150.570">
    <property type="entry name" value="GidA associated domain, C-terminal subdomain"/>
    <property type="match status" value="1"/>
</dbReference>
<dbReference type="PANTHER" id="PTHR11806">
    <property type="entry name" value="GLUCOSE INHIBITED DIVISION PROTEIN A"/>
    <property type="match status" value="1"/>
</dbReference>
<name>A0ABU8I1N2_9SPHI</name>
<proteinExistence type="inferred from homology"/>
<comment type="caution">
    <text evidence="13">The sequence shown here is derived from an EMBL/GenBank/DDBJ whole genome shotgun (WGS) entry which is preliminary data.</text>
</comment>
<dbReference type="InterPro" id="IPR047001">
    <property type="entry name" value="MnmG_C_subdom"/>
</dbReference>
<feature type="binding site" evidence="11">
    <location>
        <begin position="11"/>
        <end position="16"/>
    </location>
    <ligand>
        <name>FAD</name>
        <dbReference type="ChEBI" id="CHEBI:57692"/>
    </ligand>
</feature>
<evidence type="ECO:0000256" key="1">
    <source>
        <dbReference type="ARBA" id="ARBA00001974"/>
    </source>
</evidence>
<evidence type="ECO:0000313" key="13">
    <source>
        <dbReference type="EMBL" id="MEI5983285.1"/>
    </source>
</evidence>
<comment type="function">
    <text evidence="2 11">NAD-binding protein involved in the addition of a carboxymethylaminomethyl (cmnm) group at the wobble position (U34) of certain tRNAs, forming tRNA-cmnm(5)s(2)U34.</text>
</comment>
<dbReference type="InterPro" id="IPR044920">
    <property type="entry name" value="MnmG_C_subdom_sf"/>
</dbReference>
<dbReference type="InterPro" id="IPR004416">
    <property type="entry name" value="MnmG"/>
</dbReference>
<sequence length="619" mass="69461">MFKKYNVIVVGAGHAGCEAAAAAANLGSSVLLITMNMGVIAQMSCNPAIGGVAKGQIVREIDAMGGYTGIIADKSTIQFRMLNLSKGPAMWSPRTQNDRMRFAEEWRWQLESIPNLDMWQDTVKEVIVENGKAAGVITSMGIRIESDAVVLTNGTFLNGVIHVGEKKFGGGRTGEKAATGLTEQLVSLGFESGRMKTGTPPRVDGRSLNYERMEEQWGDENRGRFSYTNVEVPTEQRCCWITYTNDKVHEVLKTGFEKSPMFTGRIKGLGPRYCPSIEDKINRFAERERHQIFVEPEGFRTVEIYVNGFSTSLPEDVQLKALQLIPGFEQAKMYRPGYAIEYDFFPPMQLDLTLETLKVKHLFFAGQINGTTGYEEAGAQGFLAGINAHQRINDLHELILKRSESYIGVLVDDLVTKGTDEPYRMFTSRAEHRLLLRQDNADIRLTPIAHKLGLVSDERLQIVNDKVKNSDDIVEFLKTNSVSIDNMNQVLAEKGSSSISQKTRLFNILSRPQVEMNDIIRADKTLANYLSQFDKETIEQAEIKVKYDSYFEKEMEIVNKMKKMEDKEINPEFDYNSLTSLSIEARQKLLKVKPRTLGQASRISGVSPADISVLMVHMS</sequence>
<dbReference type="InterPro" id="IPR020595">
    <property type="entry name" value="MnmG-rel_CS"/>
</dbReference>
<dbReference type="Pfam" id="PF01134">
    <property type="entry name" value="GIDA"/>
    <property type="match status" value="1"/>
</dbReference>
<reference evidence="13 14" key="1">
    <citation type="submission" date="2024-01" db="EMBL/GenBank/DDBJ databases">
        <title>Sphingobacterium tenebrionis sp. nov., a novel endophyte isolated from tenebrio molitor intestines.</title>
        <authorList>
            <person name="Zhang C."/>
        </authorList>
    </citation>
    <scope>NUCLEOTIDE SEQUENCE [LARGE SCALE GENOMIC DNA]</scope>
    <source>
        <strain evidence="13 14">PU5-4</strain>
    </source>
</reference>
<evidence type="ECO:0000313" key="14">
    <source>
        <dbReference type="Proteomes" id="UP001363035"/>
    </source>
</evidence>
<evidence type="ECO:0000256" key="8">
    <source>
        <dbReference type="ARBA" id="ARBA00023027"/>
    </source>
</evidence>
<evidence type="ECO:0000256" key="11">
    <source>
        <dbReference type="HAMAP-Rule" id="MF_00129"/>
    </source>
</evidence>
<feature type="binding site" evidence="11">
    <location>
        <begin position="270"/>
        <end position="284"/>
    </location>
    <ligand>
        <name>NAD(+)</name>
        <dbReference type="ChEBI" id="CHEBI:57540"/>
    </ligand>
</feature>
<keyword evidence="7 11" id="KW-0274">FAD</keyword>
<dbReference type="Pfam" id="PF13932">
    <property type="entry name" value="SAM_GIDA_C"/>
    <property type="match status" value="1"/>
</dbReference>
<dbReference type="SMART" id="SM01228">
    <property type="entry name" value="GIDA_assoc_3"/>
    <property type="match status" value="1"/>
</dbReference>
<accession>A0ABU8I1N2</accession>
<dbReference type="PANTHER" id="PTHR11806:SF0">
    <property type="entry name" value="PROTEIN MTO1 HOMOLOG, MITOCHONDRIAL"/>
    <property type="match status" value="1"/>
</dbReference>
<keyword evidence="5 11" id="KW-0285">Flavoprotein</keyword>
<dbReference type="InterPro" id="IPR049312">
    <property type="entry name" value="GIDA_C_N"/>
</dbReference>
<keyword evidence="11" id="KW-0963">Cytoplasm</keyword>
<comment type="subcellular location">
    <subcellularLocation>
        <location evidence="11">Cytoplasm</location>
    </subcellularLocation>
</comment>
<dbReference type="PROSITE" id="PS01281">
    <property type="entry name" value="GIDA_2"/>
    <property type="match status" value="1"/>
</dbReference>
<evidence type="ECO:0000256" key="4">
    <source>
        <dbReference type="ARBA" id="ARBA00020461"/>
    </source>
</evidence>
<keyword evidence="14" id="KW-1185">Reference proteome</keyword>
<dbReference type="HAMAP" id="MF_00129">
    <property type="entry name" value="MnmG_GidA"/>
    <property type="match status" value="1"/>
</dbReference>
<evidence type="ECO:0000256" key="10">
    <source>
        <dbReference type="ARBA" id="ARBA00031800"/>
    </source>
</evidence>
<evidence type="ECO:0000256" key="6">
    <source>
        <dbReference type="ARBA" id="ARBA00022694"/>
    </source>
</evidence>
<keyword evidence="8 11" id="KW-0520">NAD</keyword>
<comment type="cofactor">
    <cofactor evidence="1 11">
        <name>FAD</name>
        <dbReference type="ChEBI" id="CHEBI:57692"/>
    </cofactor>
</comment>
<dbReference type="Gene3D" id="1.10.10.1800">
    <property type="entry name" value="tRNA uridine 5-carboxymethylaminomethyl modification enzyme MnmG/GidA"/>
    <property type="match status" value="1"/>
</dbReference>
<dbReference type="EMBL" id="JAYLLN010000001">
    <property type="protein sequence ID" value="MEI5983285.1"/>
    <property type="molecule type" value="Genomic_DNA"/>
</dbReference>
<dbReference type="InterPro" id="IPR002218">
    <property type="entry name" value="MnmG-rel"/>
</dbReference>
<protein>
    <recommendedName>
        <fullName evidence="4 11">tRNA uridine 5-carboxymethylaminomethyl modification enzyme MnmG</fullName>
    </recommendedName>
    <alternativeName>
        <fullName evidence="10 11">Glucose-inhibited division protein A</fullName>
    </alternativeName>
</protein>
<dbReference type="Proteomes" id="UP001363035">
    <property type="component" value="Unassembled WGS sequence"/>
</dbReference>
<evidence type="ECO:0000256" key="7">
    <source>
        <dbReference type="ARBA" id="ARBA00022827"/>
    </source>
</evidence>
<evidence type="ECO:0000256" key="9">
    <source>
        <dbReference type="ARBA" id="ARBA00025948"/>
    </source>
</evidence>
<evidence type="ECO:0000259" key="12">
    <source>
        <dbReference type="SMART" id="SM01228"/>
    </source>
</evidence>
<comment type="caution">
    <text evidence="11">Lacks conserved residue(s) required for the propagation of feature annotation.</text>
</comment>
<comment type="similarity">
    <text evidence="3 11">Belongs to the MnmG family.</text>
</comment>
<dbReference type="Pfam" id="PF21680">
    <property type="entry name" value="GIDA_C_1st"/>
    <property type="match status" value="1"/>
</dbReference>
<dbReference type="Gene3D" id="3.50.50.60">
    <property type="entry name" value="FAD/NAD(P)-binding domain"/>
    <property type="match status" value="2"/>
</dbReference>
<gene>
    <name evidence="11 13" type="primary">mnmG</name>
    <name evidence="11" type="synonym">gidA</name>
    <name evidence="13" type="ORF">VJ786_00080</name>
</gene>
<feature type="domain" description="tRNA uridine 5-carboxymethylaminomethyl modification enzyme C-terminal subdomain" evidence="12">
    <location>
        <begin position="545"/>
        <end position="616"/>
    </location>
</feature>
<dbReference type="RefSeq" id="WP_134775990.1">
    <property type="nucleotide sequence ID" value="NZ_JAYLLN010000001.1"/>
</dbReference>
<dbReference type="PROSITE" id="PS01280">
    <property type="entry name" value="GIDA_1"/>
    <property type="match status" value="1"/>
</dbReference>